<protein>
    <submittedName>
        <fullName evidence="1">Uncharacterized protein</fullName>
    </submittedName>
</protein>
<comment type="caution">
    <text evidence="1">The sequence shown here is derived from an EMBL/GenBank/DDBJ whole genome shotgun (WGS) entry which is preliminary data.</text>
</comment>
<accession>A0A4R0P2K1</accession>
<dbReference type="AlphaFoldDB" id="A0A4R0P2K1"/>
<dbReference type="EMBL" id="SJSN01000010">
    <property type="protein sequence ID" value="TCD07648.1"/>
    <property type="molecule type" value="Genomic_DNA"/>
</dbReference>
<gene>
    <name evidence="1" type="ORF">EZ449_14015</name>
</gene>
<proteinExistence type="predicted"/>
<reference evidence="1 2" key="1">
    <citation type="submission" date="2019-02" db="EMBL/GenBank/DDBJ databases">
        <title>Pedobacter sp. RP-3-11 sp. nov., isolated from Arctic soil.</title>
        <authorList>
            <person name="Dahal R.H."/>
        </authorList>
    </citation>
    <scope>NUCLEOTIDE SEQUENCE [LARGE SCALE GENOMIC DNA]</scope>
    <source>
        <strain evidence="1 2">RP-3-11</strain>
    </source>
</reference>
<organism evidence="1 2">
    <name type="scientific">Pedobacter frigidisoli</name>
    <dbReference type="NCBI Taxonomy" id="2530455"/>
    <lineage>
        <taxon>Bacteria</taxon>
        <taxon>Pseudomonadati</taxon>
        <taxon>Bacteroidota</taxon>
        <taxon>Sphingobacteriia</taxon>
        <taxon>Sphingobacteriales</taxon>
        <taxon>Sphingobacteriaceae</taxon>
        <taxon>Pedobacter</taxon>
    </lineage>
</organism>
<sequence>MLLKNMETQGQENYYQAYLLTSFKRQLVYQWKREKKIETIANFPEDFELDESEMLEAEIITAQFSKLQSASNY</sequence>
<name>A0A4R0P2K1_9SPHI</name>
<evidence type="ECO:0000313" key="2">
    <source>
        <dbReference type="Proteomes" id="UP000291485"/>
    </source>
</evidence>
<keyword evidence="2" id="KW-1185">Reference proteome</keyword>
<dbReference type="Proteomes" id="UP000291485">
    <property type="component" value="Unassembled WGS sequence"/>
</dbReference>
<evidence type="ECO:0000313" key="1">
    <source>
        <dbReference type="EMBL" id="TCD07648.1"/>
    </source>
</evidence>